<keyword evidence="2" id="KW-1003">Cell membrane</keyword>
<accession>A0A5C8NDI4</accession>
<feature type="transmembrane region" description="Helical" evidence="6">
    <location>
        <begin position="63"/>
        <end position="83"/>
    </location>
</feature>
<dbReference type="InterPro" id="IPR005538">
    <property type="entry name" value="LrgA/CidA"/>
</dbReference>
<dbReference type="OrthoDB" id="3176438at2"/>
<feature type="transmembrane region" description="Helical" evidence="6">
    <location>
        <begin position="89"/>
        <end position="108"/>
    </location>
</feature>
<name>A0A5C8NDI4_9BACI</name>
<reference evidence="7 8" key="1">
    <citation type="submission" date="2019-06" db="EMBL/GenBank/DDBJ databases">
        <title>Cerasibacillus sp. nov., isolated from maize field.</title>
        <authorList>
            <person name="Lin S.-Y."/>
            <person name="Tsai C.-F."/>
            <person name="Young C.-C."/>
        </authorList>
    </citation>
    <scope>NUCLEOTIDE SEQUENCE [LARGE SCALE GENOMIC DNA]</scope>
    <source>
        <strain evidence="7 8">CC-CFT480</strain>
    </source>
</reference>
<dbReference type="PANTHER" id="PTHR33931:SF2">
    <property type="entry name" value="HOLIN-LIKE PROTEIN CIDA"/>
    <property type="match status" value="1"/>
</dbReference>
<evidence type="ECO:0000256" key="4">
    <source>
        <dbReference type="ARBA" id="ARBA00022989"/>
    </source>
</evidence>
<dbReference type="RefSeq" id="WP_147670767.1">
    <property type="nucleotide sequence ID" value="NZ_VDUW01000018.1"/>
</dbReference>
<keyword evidence="5 6" id="KW-0472">Membrane</keyword>
<sequence>MKKLFKLIWQVLILYGFYYVGLFIRNVLHLSVPSSVIGMLLLFLFLMLRGIKVEWIDTGAQFFVDHLVFFFIPATVGVMNYFGLFKGHGMWLIIITVVSSFLVMLTSGHMSQALARKRVVEHD</sequence>
<evidence type="ECO:0000313" key="7">
    <source>
        <dbReference type="EMBL" id="TXL57562.1"/>
    </source>
</evidence>
<dbReference type="PANTHER" id="PTHR33931">
    <property type="entry name" value="HOLIN-LIKE PROTEIN CIDA-RELATED"/>
    <property type="match status" value="1"/>
</dbReference>
<dbReference type="AlphaFoldDB" id="A0A5C8NDI4"/>
<dbReference type="EMBL" id="VDUW01000018">
    <property type="protein sequence ID" value="TXL57562.1"/>
    <property type="molecule type" value="Genomic_DNA"/>
</dbReference>
<dbReference type="NCBIfam" id="NF002460">
    <property type="entry name" value="PRK01658.1"/>
    <property type="match status" value="1"/>
</dbReference>
<proteinExistence type="predicted"/>
<feature type="transmembrane region" description="Helical" evidence="6">
    <location>
        <begin position="7"/>
        <end position="24"/>
    </location>
</feature>
<keyword evidence="8" id="KW-1185">Reference proteome</keyword>
<dbReference type="Proteomes" id="UP000321574">
    <property type="component" value="Unassembled WGS sequence"/>
</dbReference>
<evidence type="ECO:0000256" key="6">
    <source>
        <dbReference type="SAM" id="Phobius"/>
    </source>
</evidence>
<dbReference type="GO" id="GO:0005886">
    <property type="term" value="C:plasma membrane"/>
    <property type="evidence" value="ECO:0007669"/>
    <property type="project" value="UniProtKB-SubCell"/>
</dbReference>
<evidence type="ECO:0000256" key="3">
    <source>
        <dbReference type="ARBA" id="ARBA00022692"/>
    </source>
</evidence>
<comment type="subcellular location">
    <subcellularLocation>
        <location evidence="1">Cell membrane</location>
        <topology evidence="1">Multi-pass membrane protein</topology>
    </subcellularLocation>
</comment>
<evidence type="ECO:0000256" key="5">
    <source>
        <dbReference type="ARBA" id="ARBA00023136"/>
    </source>
</evidence>
<protein>
    <submittedName>
        <fullName evidence="7">CidA/LrgA family protein</fullName>
    </submittedName>
</protein>
<comment type="caution">
    <text evidence="7">The sequence shown here is derived from an EMBL/GenBank/DDBJ whole genome shotgun (WGS) entry which is preliminary data.</text>
</comment>
<keyword evidence="3 6" id="KW-0812">Transmembrane</keyword>
<gene>
    <name evidence="7" type="ORF">FHP05_14975</name>
</gene>
<feature type="transmembrane region" description="Helical" evidence="6">
    <location>
        <begin position="30"/>
        <end position="51"/>
    </location>
</feature>
<evidence type="ECO:0000256" key="1">
    <source>
        <dbReference type="ARBA" id="ARBA00004651"/>
    </source>
</evidence>
<evidence type="ECO:0000313" key="8">
    <source>
        <dbReference type="Proteomes" id="UP000321574"/>
    </source>
</evidence>
<keyword evidence="4 6" id="KW-1133">Transmembrane helix</keyword>
<evidence type="ECO:0000256" key="2">
    <source>
        <dbReference type="ARBA" id="ARBA00022475"/>
    </source>
</evidence>
<dbReference type="Pfam" id="PF03788">
    <property type="entry name" value="LrgA"/>
    <property type="match status" value="1"/>
</dbReference>
<organism evidence="7 8">
    <name type="scientific">Cerasibacillus terrae</name>
    <dbReference type="NCBI Taxonomy" id="2498845"/>
    <lineage>
        <taxon>Bacteria</taxon>
        <taxon>Bacillati</taxon>
        <taxon>Bacillota</taxon>
        <taxon>Bacilli</taxon>
        <taxon>Bacillales</taxon>
        <taxon>Bacillaceae</taxon>
        <taxon>Cerasibacillus</taxon>
    </lineage>
</organism>